<name>H8FUS2_MAGML</name>
<sequence length="83" mass="9247">MATSEDTPIAPGAKTRQVPLRDLPRSRFPLTFERYSRLYDQIDAAADRFADLGYSDLAVEMSGVRASLSRAWNAIATAEREGR</sequence>
<dbReference type="AlphaFoldDB" id="H8FUS2"/>
<gene>
    <name evidence="1" type="ORF">PHAMO_320079</name>
</gene>
<reference evidence="1 2" key="1">
    <citation type="journal article" date="2012" name="J. Bacteriol.">
        <title>Draft Genome Sequence of the Purple Photosynthetic Bacterium Phaeospirillum molischianum DSM120, a Particularly Versatile Bacterium.</title>
        <authorList>
            <person name="Duquesne K."/>
            <person name="Prima V."/>
            <person name="Ji B."/>
            <person name="Rouy Z."/>
            <person name="Medigue C."/>
            <person name="Talla E."/>
            <person name="Sturgis J.N."/>
        </authorList>
    </citation>
    <scope>NUCLEOTIDE SEQUENCE [LARGE SCALE GENOMIC DNA]</scope>
    <source>
        <strain evidence="2">DSM120</strain>
    </source>
</reference>
<dbReference type="STRING" id="1150626.PHAMO_320079"/>
<dbReference type="EMBL" id="CAHP01000026">
    <property type="protein sequence ID" value="CCG42110.1"/>
    <property type="molecule type" value="Genomic_DNA"/>
</dbReference>
<protein>
    <submittedName>
        <fullName evidence="1">Uncharacterized protein</fullName>
    </submittedName>
</protein>
<evidence type="ECO:0000313" key="2">
    <source>
        <dbReference type="Proteomes" id="UP000004169"/>
    </source>
</evidence>
<proteinExistence type="predicted"/>
<accession>H8FUS2</accession>
<evidence type="ECO:0000313" key="1">
    <source>
        <dbReference type="EMBL" id="CCG42110.1"/>
    </source>
</evidence>
<keyword evidence="2" id="KW-1185">Reference proteome</keyword>
<dbReference type="RefSeq" id="WP_002729709.1">
    <property type="nucleotide sequence ID" value="NZ_CAHP01000026.1"/>
</dbReference>
<organism evidence="1 2">
    <name type="scientific">Magnetospirillum molischianum DSM 120</name>
    <dbReference type="NCBI Taxonomy" id="1150626"/>
    <lineage>
        <taxon>Bacteria</taxon>
        <taxon>Pseudomonadati</taxon>
        <taxon>Pseudomonadota</taxon>
        <taxon>Alphaproteobacteria</taxon>
        <taxon>Rhodospirillales</taxon>
        <taxon>Rhodospirillaceae</taxon>
        <taxon>Magnetospirillum</taxon>
    </lineage>
</organism>
<dbReference type="Proteomes" id="UP000004169">
    <property type="component" value="Unassembled WGS sequence"/>
</dbReference>
<comment type="caution">
    <text evidence="1">The sequence shown here is derived from an EMBL/GenBank/DDBJ whole genome shotgun (WGS) entry which is preliminary data.</text>
</comment>